<protein>
    <submittedName>
        <fullName evidence="2">Uncharacterized protein</fullName>
    </submittedName>
</protein>
<sequence>MDRVIAAAPQAERSQRPDLRRREVPREAFKTACASPAPHPRPRTATDGTAPRRHEKVGRLIELRVAEATRHPKHRPPPPTLTNARGLAPTTMAEPNRRPWDRRLAQTGRMGRPCAIEAVRRSAPFPAVQEAPTCRNRPAELATLGCHTPPHSGENGVRSRIPPTCHAGRLPRPAHVTHSCRTHPRCHRVSVVVAAIWLLARRPRPRTIAAPQDGHASRHPKTPRGGGLCGPRQGHNTADHDKIMLETRRPSIRNRTTRWSAAFPNNGSAALCVGKPASSPATPAGGVPRGTAPGPVTFIVVVKSLSGRLSNAPPIRHGFLADDRALITQQSDRGMISSTPHRDPSVVAE</sequence>
<comment type="caution">
    <text evidence="2">The sequence shown here is derived from an EMBL/GenBank/DDBJ whole genome shotgun (WGS) entry which is preliminary data.</text>
</comment>
<gene>
    <name evidence="2" type="ORF">MOQ_004857</name>
</gene>
<organism evidence="2 3">
    <name type="scientific">Trypanosoma cruzi marinkellei</name>
    <dbReference type="NCBI Taxonomy" id="85056"/>
    <lineage>
        <taxon>Eukaryota</taxon>
        <taxon>Discoba</taxon>
        <taxon>Euglenozoa</taxon>
        <taxon>Kinetoplastea</taxon>
        <taxon>Metakinetoplastina</taxon>
        <taxon>Trypanosomatida</taxon>
        <taxon>Trypanosomatidae</taxon>
        <taxon>Trypanosoma</taxon>
        <taxon>Schizotrypanum</taxon>
    </lineage>
</organism>
<proteinExistence type="predicted"/>
<feature type="compositionally biased region" description="Basic and acidic residues" evidence="1">
    <location>
        <begin position="340"/>
        <end position="349"/>
    </location>
</feature>
<evidence type="ECO:0000256" key="1">
    <source>
        <dbReference type="SAM" id="MobiDB-lite"/>
    </source>
</evidence>
<keyword evidence="3" id="KW-1185">Reference proteome</keyword>
<feature type="compositionally biased region" description="Basic and acidic residues" evidence="1">
    <location>
        <begin position="57"/>
        <end position="70"/>
    </location>
</feature>
<dbReference type="Proteomes" id="UP000007350">
    <property type="component" value="Unassembled WGS sequence"/>
</dbReference>
<dbReference type="EMBL" id="AHKC01010881">
    <property type="protein sequence ID" value="EKF31310.1"/>
    <property type="molecule type" value="Genomic_DNA"/>
</dbReference>
<name>K2MW10_TRYCR</name>
<dbReference type="AlphaFoldDB" id="K2MW10"/>
<dbReference type="OrthoDB" id="10063195at2759"/>
<reference evidence="2 3" key="1">
    <citation type="journal article" date="2012" name="BMC Genomics">
        <title>Comparative genomic analysis of human infective Trypanosoma cruzi lineages with the bat-restricted subspecies T. cruzi marinkellei.</title>
        <authorList>
            <person name="Franzen O."/>
            <person name="Talavera-Lopez C."/>
            <person name="Ochaya S."/>
            <person name="Butler C.E."/>
            <person name="Messenger L.A."/>
            <person name="Lewis M.D."/>
            <person name="Llewellyn M.S."/>
            <person name="Marinkelle C.J."/>
            <person name="Tyler K.M."/>
            <person name="Miles M.A."/>
            <person name="Andersson B."/>
        </authorList>
    </citation>
    <scope>NUCLEOTIDE SEQUENCE [LARGE SCALE GENOMIC DNA]</scope>
    <source>
        <strain evidence="2 3">B7</strain>
    </source>
</reference>
<evidence type="ECO:0000313" key="2">
    <source>
        <dbReference type="EMBL" id="EKF31310.1"/>
    </source>
</evidence>
<evidence type="ECO:0000313" key="3">
    <source>
        <dbReference type="Proteomes" id="UP000007350"/>
    </source>
</evidence>
<accession>K2MW10</accession>
<feature type="compositionally biased region" description="Basic and acidic residues" evidence="1">
    <location>
        <begin position="13"/>
        <end position="29"/>
    </location>
</feature>
<feature type="region of interest" description="Disordered" evidence="1">
    <location>
        <begin position="1"/>
        <end position="95"/>
    </location>
</feature>
<feature type="compositionally biased region" description="Polar residues" evidence="1">
    <location>
        <begin position="330"/>
        <end position="339"/>
    </location>
</feature>
<feature type="region of interest" description="Disordered" evidence="1">
    <location>
        <begin position="208"/>
        <end position="239"/>
    </location>
</feature>
<feature type="region of interest" description="Disordered" evidence="1">
    <location>
        <begin position="330"/>
        <end position="349"/>
    </location>
</feature>